<geneLocation type="plasmid" evidence="1">
    <name>pE394</name>
</geneLocation>
<reference evidence="1" key="1">
    <citation type="journal article" date="2015" name="J. Antimicrob. Chemother.">
        <title>A novel gene, optrA, that confers transferable resistance to oxazolidinones and phenicols and its presence in Enterococcus faecalis and Enterococcus faecium of human and animal origin.</title>
        <authorList>
            <person name="Wang Y."/>
            <person name="Lv Y."/>
            <person name="Cai J."/>
            <person name="Schwarz S."/>
            <person name="Cui L."/>
            <person name="Hu Z."/>
            <person name="Zhang R."/>
            <person name="Li J."/>
            <person name="Zhao Q."/>
            <person name="He T."/>
            <person name="Wang D."/>
            <person name="Wang Z."/>
            <person name="Shen Y."/>
            <person name="Li Y."/>
            <person name="Fessler A.T."/>
            <person name="Wu C."/>
            <person name="Yu H."/>
            <person name="Deng X."/>
            <person name="Xia X."/>
            <person name="Shen J."/>
        </authorList>
    </citation>
    <scope>NUCLEOTIDE SEQUENCE</scope>
    <source>
        <strain evidence="1">E394</strain>
        <plasmid evidence="1">pE394</plasmid>
    </source>
</reference>
<protein>
    <submittedName>
        <fullName evidence="1">Uncharacterized protein</fullName>
    </submittedName>
</protein>
<evidence type="ECO:0000313" key="1">
    <source>
        <dbReference type="EMBL" id="AKA86810.1"/>
    </source>
</evidence>
<organism evidence="1">
    <name type="scientific">Enterococcus faecalis</name>
    <name type="common">Streptococcus faecalis</name>
    <dbReference type="NCBI Taxonomy" id="1351"/>
    <lineage>
        <taxon>Bacteria</taxon>
        <taxon>Bacillati</taxon>
        <taxon>Bacillota</taxon>
        <taxon>Bacilli</taxon>
        <taxon>Lactobacillales</taxon>
        <taxon>Enterococcaceae</taxon>
        <taxon>Enterococcus</taxon>
    </lineage>
</organism>
<accession>A0A0E3MRM6</accession>
<sequence>MLSKLDINEINSHYFLPPFSYCDNNTIIIDEKEIINPTFLKTNLKLYYFYLHNKGRCSINFFK</sequence>
<keyword evidence="1" id="KW-0614">Plasmid</keyword>
<dbReference type="AlphaFoldDB" id="A0A0E3MRM6"/>
<dbReference type="EMBL" id="KP399637">
    <property type="protein sequence ID" value="AKA86810.1"/>
    <property type="molecule type" value="Genomic_DNA"/>
</dbReference>
<proteinExistence type="predicted"/>
<name>A0A0E3MRM6_ENTFL</name>